<evidence type="ECO:0000256" key="8">
    <source>
        <dbReference type="ARBA" id="ARBA00023136"/>
    </source>
</evidence>
<reference evidence="13" key="1">
    <citation type="submission" date="2012-06" db="EMBL/GenBank/DDBJ databases">
        <title>The complete genome of Flexibacter litoralis DSM 6794.</title>
        <authorList>
            <person name="Lucas S."/>
            <person name="Copeland A."/>
            <person name="Lapidus A."/>
            <person name="Glavina del Rio T."/>
            <person name="Dalin E."/>
            <person name="Tice H."/>
            <person name="Bruce D."/>
            <person name="Goodwin L."/>
            <person name="Pitluck S."/>
            <person name="Peters L."/>
            <person name="Ovchinnikova G."/>
            <person name="Lu M."/>
            <person name="Kyrpides N."/>
            <person name="Mavromatis K."/>
            <person name="Ivanova N."/>
            <person name="Brettin T."/>
            <person name="Detter J.C."/>
            <person name="Han C."/>
            <person name="Larimer F."/>
            <person name="Land M."/>
            <person name="Hauser L."/>
            <person name="Markowitz V."/>
            <person name="Cheng J.-F."/>
            <person name="Hugenholtz P."/>
            <person name="Woyke T."/>
            <person name="Wu D."/>
            <person name="Spring S."/>
            <person name="Lang E."/>
            <person name="Kopitz M."/>
            <person name="Brambilla E."/>
            <person name="Klenk H.-P."/>
            <person name="Eisen J.A."/>
        </authorList>
    </citation>
    <scope>NUCLEOTIDE SEQUENCE [LARGE SCALE GENOMIC DNA]</scope>
    <source>
        <strain evidence="13">ATCC 23117 / DSM 6794 / NBRC 15988 / NCIMB 1366 / Sio-4</strain>
    </source>
</reference>
<sequence>MKYLPYFLIALGVILIDQALKLYIHSTLSLGEDILIFGDWFKLHYTLNPGMAFGIELGSDYGKLILTIFRIFAGIGIAYVMARAALRDAPKGFVLSMALILGGAFGNIVDSTFYGVFIEGNAVPFYGNEPHFYPWFHGQVIDMFYFDIASGYFPENIPFVGGDHYSFFPIFNVADAAIFIGVCIILIWQKRFFPKEEVEIEVEKALEDGIKSENDLNENTISEDTIQTNFDKDELDKHNDIDSISDDNNLKEGSKKEE</sequence>
<feature type="transmembrane region" description="Helical" evidence="9">
    <location>
        <begin position="167"/>
        <end position="188"/>
    </location>
</feature>
<dbReference type="EMBL" id="CP003345">
    <property type="protein sequence ID" value="AFM05199.1"/>
    <property type="molecule type" value="Genomic_DNA"/>
</dbReference>
<dbReference type="HAMAP" id="MF_00161">
    <property type="entry name" value="LspA"/>
    <property type="match status" value="1"/>
</dbReference>
<comment type="pathway">
    <text evidence="9">Protein modification; lipoprotein biosynthesis (signal peptide cleavage).</text>
</comment>
<feature type="region of interest" description="Disordered" evidence="11">
    <location>
        <begin position="214"/>
        <end position="258"/>
    </location>
</feature>
<dbReference type="Proteomes" id="UP000006054">
    <property type="component" value="Chromosome"/>
</dbReference>
<keyword evidence="8 9" id="KW-0472">Membrane</keyword>
<comment type="caution">
    <text evidence="9">Lacks conserved residue(s) required for the propagation of feature annotation.</text>
</comment>
<feature type="active site" evidence="9">
    <location>
        <position position="142"/>
    </location>
</feature>
<comment type="subcellular location">
    <subcellularLocation>
        <location evidence="9">Cell inner membrane</location>
        <topology evidence="9">Multi-pass membrane protein</topology>
    </subcellularLocation>
</comment>
<gene>
    <name evidence="9" type="primary">lspA</name>
    <name evidence="12" type="ordered locus">Fleli_2846</name>
</gene>
<keyword evidence="12" id="KW-0449">Lipoprotein</keyword>
<evidence type="ECO:0000313" key="13">
    <source>
        <dbReference type="Proteomes" id="UP000006054"/>
    </source>
</evidence>
<keyword evidence="4 9" id="KW-0812">Transmembrane</keyword>
<feature type="active site" evidence="9">
    <location>
        <position position="175"/>
    </location>
</feature>
<comment type="function">
    <text evidence="9">This protein specifically catalyzes the removal of signal peptides from prolipoproteins.</text>
</comment>
<keyword evidence="9" id="KW-0997">Cell inner membrane</keyword>
<keyword evidence="13" id="KW-1185">Reference proteome</keyword>
<dbReference type="UniPathway" id="UPA00665"/>
<dbReference type="STRING" id="880071.Fleli_2846"/>
<comment type="catalytic activity">
    <reaction evidence="9">
        <text>Release of signal peptides from bacterial membrane prolipoproteins. Hydrolyzes -Xaa-Yaa-Zaa-|-(S,diacylglyceryl)Cys-, in which Xaa is hydrophobic (preferably Leu), and Yaa (Ala or Ser) and Zaa (Gly or Ala) have small, neutral side chains.</text>
        <dbReference type="EC" id="3.4.23.36"/>
    </reaction>
</comment>
<dbReference type="PANTHER" id="PTHR33695">
    <property type="entry name" value="LIPOPROTEIN SIGNAL PEPTIDASE"/>
    <property type="match status" value="1"/>
</dbReference>
<dbReference type="Pfam" id="PF01252">
    <property type="entry name" value="Peptidase_A8"/>
    <property type="match status" value="1"/>
</dbReference>
<keyword evidence="2 9" id="KW-1003">Cell membrane</keyword>
<dbReference type="RefSeq" id="WP_014798633.1">
    <property type="nucleotide sequence ID" value="NC_018018.1"/>
</dbReference>
<dbReference type="GO" id="GO:0004190">
    <property type="term" value="F:aspartic-type endopeptidase activity"/>
    <property type="evidence" value="ECO:0007669"/>
    <property type="project" value="UniProtKB-UniRule"/>
</dbReference>
<feature type="compositionally biased region" description="Basic and acidic residues" evidence="11">
    <location>
        <begin position="248"/>
        <end position="258"/>
    </location>
</feature>
<dbReference type="GO" id="GO:0006508">
    <property type="term" value="P:proteolysis"/>
    <property type="evidence" value="ECO:0007669"/>
    <property type="project" value="UniProtKB-KW"/>
</dbReference>
<proteinExistence type="inferred from homology"/>
<dbReference type="OrthoDB" id="9810259at2"/>
<dbReference type="PRINTS" id="PR00781">
    <property type="entry name" value="LIPOSIGPTASE"/>
</dbReference>
<dbReference type="KEGG" id="fli:Fleli_2846"/>
<evidence type="ECO:0000256" key="1">
    <source>
        <dbReference type="ARBA" id="ARBA00006139"/>
    </source>
</evidence>
<organism evidence="12 13">
    <name type="scientific">Bernardetia litoralis (strain ATCC 23117 / DSM 6794 / NBRC 15988 / NCIMB 1366 / Fx l1 / Sio-4)</name>
    <name type="common">Flexibacter litoralis</name>
    <dbReference type="NCBI Taxonomy" id="880071"/>
    <lineage>
        <taxon>Bacteria</taxon>
        <taxon>Pseudomonadati</taxon>
        <taxon>Bacteroidota</taxon>
        <taxon>Cytophagia</taxon>
        <taxon>Cytophagales</taxon>
        <taxon>Bernardetiaceae</taxon>
        <taxon>Bernardetia</taxon>
    </lineage>
</organism>
<feature type="compositionally biased region" description="Basic and acidic residues" evidence="11">
    <location>
        <begin position="230"/>
        <end position="241"/>
    </location>
</feature>
<feature type="compositionally biased region" description="Polar residues" evidence="11">
    <location>
        <begin position="217"/>
        <end position="229"/>
    </location>
</feature>
<evidence type="ECO:0000256" key="2">
    <source>
        <dbReference type="ARBA" id="ARBA00022475"/>
    </source>
</evidence>
<dbReference type="GO" id="GO:0005886">
    <property type="term" value="C:plasma membrane"/>
    <property type="evidence" value="ECO:0007669"/>
    <property type="project" value="UniProtKB-SubCell"/>
</dbReference>
<evidence type="ECO:0000256" key="5">
    <source>
        <dbReference type="ARBA" id="ARBA00022750"/>
    </source>
</evidence>
<keyword evidence="5 9" id="KW-0064">Aspartyl protease</keyword>
<dbReference type="EC" id="3.4.23.36" evidence="9"/>
<evidence type="ECO:0000256" key="4">
    <source>
        <dbReference type="ARBA" id="ARBA00022692"/>
    </source>
</evidence>
<dbReference type="HOGENOM" id="CLU_083252_0_0_10"/>
<dbReference type="PATRIC" id="fig|880071.3.peg.2833"/>
<keyword evidence="6 9" id="KW-0378">Hydrolase</keyword>
<comment type="similarity">
    <text evidence="1 9 10">Belongs to the peptidase A8 family.</text>
</comment>
<evidence type="ECO:0000256" key="10">
    <source>
        <dbReference type="RuleBase" id="RU004181"/>
    </source>
</evidence>
<evidence type="ECO:0000256" key="9">
    <source>
        <dbReference type="HAMAP-Rule" id="MF_00161"/>
    </source>
</evidence>
<protein>
    <recommendedName>
        <fullName evidence="9">Lipoprotein signal peptidase</fullName>
        <ecNumber evidence="9">3.4.23.36</ecNumber>
    </recommendedName>
    <alternativeName>
        <fullName evidence="9">Prolipoprotein signal peptidase</fullName>
    </alternativeName>
    <alternativeName>
        <fullName evidence="9">Signal peptidase II</fullName>
        <shortName evidence="9">SPase II</shortName>
    </alternativeName>
</protein>
<feature type="transmembrane region" description="Helical" evidence="9">
    <location>
        <begin position="61"/>
        <end position="81"/>
    </location>
</feature>
<dbReference type="eggNOG" id="COG0597">
    <property type="taxonomic scope" value="Bacteria"/>
</dbReference>
<dbReference type="PANTHER" id="PTHR33695:SF1">
    <property type="entry name" value="LIPOPROTEIN SIGNAL PEPTIDASE"/>
    <property type="match status" value="1"/>
</dbReference>
<name>I4AML4_BERLS</name>
<evidence type="ECO:0000256" key="11">
    <source>
        <dbReference type="SAM" id="MobiDB-lite"/>
    </source>
</evidence>
<evidence type="ECO:0000256" key="3">
    <source>
        <dbReference type="ARBA" id="ARBA00022670"/>
    </source>
</evidence>
<dbReference type="InterPro" id="IPR001872">
    <property type="entry name" value="Peptidase_A8"/>
</dbReference>
<keyword evidence="3 9" id="KW-0645">Protease</keyword>
<evidence type="ECO:0000313" key="12">
    <source>
        <dbReference type="EMBL" id="AFM05199.1"/>
    </source>
</evidence>
<evidence type="ECO:0000256" key="6">
    <source>
        <dbReference type="ARBA" id="ARBA00022801"/>
    </source>
</evidence>
<accession>I4AML4</accession>
<dbReference type="NCBIfam" id="NF011369">
    <property type="entry name" value="PRK14788.1"/>
    <property type="match status" value="1"/>
</dbReference>
<keyword evidence="7 9" id="KW-1133">Transmembrane helix</keyword>
<evidence type="ECO:0000256" key="7">
    <source>
        <dbReference type="ARBA" id="ARBA00022989"/>
    </source>
</evidence>
<dbReference type="AlphaFoldDB" id="I4AML4"/>
<feature type="transmembrane region" description="Helical" evidence="9">
    <location>
        <begin position="93"/>
        <end position="117"/>
    </location>
</feature>